<dbReference type="InterPro" id="IPR036691">
    <property type="entry name" value="Endo/exonu/phosph_ase_sf"/>
</dbReference>
<dbReference type="EMBL" id="ATBP01000219">
    <property type="protein sequence ID" value="ETR71808.1"/>
    <property type="molecule type" value="Genomic_DNA"/>
</dbReference>
<sequence length="257" mass="29767">MPSQKLISWNVNGIRAVEKKGFIETVSQLNPDIIGIQETKAQKDQLSNDLLTIDGYHSFWNSAEKKGYSGVAVYTKKSPLSVFNGIDSPAHDQEGRAITLEYERFYLINLYFPNAQDKLKRIDYKIEFNEAFLAYVNQIRQNKTVVICGDFNVAHKPIDLANPKRNENNAGYSPKERAWFTQFIEAGYVDTFREFNTQPEQYTWWSYRFKAREKNIGWRIDYFCVDKNSLHRVKNACIYSDILGSDHCPVGISFQSD</sequence>
<dbReference type="NCBIfam" id="TIGR00195">
    <property type="entry name" value="exoDNase_III"/>
    <property type="match status" value="1"/>
</dbReference>
<evidence type="ECO:0000313" key="9">
    <source>
        <dbReference type="EMBL" id="ETR71808.1"/>
    </source>
</evidence>
<evidence type="ECO:0000256" key="4">
    <source>
        <dbReference type="ARBA" id="ARBA00022842"/>
    </source>
</evidence>
<feature type="site" description="Interaction with DNA substrate" evidence="7">
    <location>
        <position position="247"/>
    </location>
</feature>
<evidence type="ECO:0000259" key="8">
    <source>
        <dbReference type="Pfam" id="PF03372"/>
    </source>
</evidence>
<gene>
    <name evidence="9" type="ORF">OMM_07875</name>
</gene>
<keyword evidence="6" id="KW-0464">Manganese</keyword>
<evidence type="ECO:0000256" key="1">
    <source>
        <dbReference type="ARBA" id="ARBA00007092"/>
    </source>
</evidence>
<evidence type="ECO:0000256" key="6">
    <source>
        <dbReference type="PIRSR" id="PIRSR604808-2"/>
    </source>
</evidence>
<feature type="binding site" evidence="6">
    <location>
        <position position="152"/>
    </location>
    <ligand>
        <name>Mg(2+)</name>
        <dbReference type="ChEBI" id="CHEBI:18420"/>
        <label>1</label>
    </ligand>
</feature>
<keyword evidence="3" id="KW-0378">Hydrolase</keyword>
<feature type="binding site" evidence="6">
    <location>
        <position position="150"/>
    </location>
    <ligand>
        <name>Mg(2+)</name>
        <dbReference type="ChEBI" id="CHEBI:18420"/>
        <label>1</label>
    </ligand>
</feature>
<dbReference type="InterPro" id="IPR004808">
    <property type="entry name" value="AP_endonuc_1"/>
</dbReference>
<feature type="binding site" evidence="6">
    <location>
        <position position="10"/>
    </location>
    <ligand>
        <name>Mg(2+)</name>
        <dbReference type="ChEBI" id="CHEBI:18420"/>
        <label>1</label>
    </ligand>
</feature>
<comment type="cofactor">
    <cofactor evidence="6">
        <name>Mg(2+)</name>
        <dbReference type="ChEBI" id="CHEBI:18420"/>
    </cofactor>
    <cofactor evidence="6">
        <name>Mn(2+)</name>
        <dbReference type="ChEBI" id="CHEBI:29035"/>
    </cofactor>
    <text evidence="6">Probably binds two magnesium or manganese ions per subunit.</text>
</comment>
<evidence type="ECO:0000256" key="2">
    <source>
        <dbReference type="ARBA" id="ARBA00022723"/>
    </source>
</evidence>
<protein>
    <submittedName>
        <fullName evidence="9">Exodeoxyribonuclease III</fullName>
    </submittedName>
</protein>
<dbReference type="PANTHER" id="PTHR22748:SF6">
    <property type="entry name" value="DNA-(APURINIC OR APYRIMIDINIC SITE) ENDONUCLEASE"/>
    <property type="match status" value="1"/>
</dbReference>
<dbReference type="GO" id="GO:0006284">
    <property type="term" value="P:base-excision repair"/>
    <property type="evidence" value="ECO:0007669"/>
    <property type="project" value="TreeGrafter"/>
</dbReference>
<dbReference type="AlphaFoldDB" id="A0A1V1PAJ6"/>
<evidence type="ECO:0000256" key="5">
    <source>
        <dbReference type="PIRSR" id="PIRSR604808-1"/>
    </source>
</evidence>
<feature type="binding site" evidence="6">
    <location>
        <position position="246"/>
    </location>
    <ligand>
        <name>Mg(2+)</name>
        <dbReference type="ChEBI" id="CHEBI:18420"/>
        <label>1</label>
    </ligand>
</feature>
<dbReference type="NCBIfam" id="TIGR00633">
    <property type="entry name" value="xth"/>
    <property type="match status" value="1"/>
</dbReference>
<dbReference type="GO" id="GO:0003677">
    <property type="term" value="F:DNA binding"/>
    <property type="evidence" value="ECO:0007669"/>
    <property type="project" value="InterPro"/>
</dbReference>
<name>A0A1V1PAJ6_9BACT</name>
<feature type="site" description="Important for catalytic activity" evidence="7">
    <location>
        <position position="221"/>
    </location>
</feature>
<keyword evidence="4 6" id="KW-0460">Magnesium</keyword>
<organism evidence="9 10">
    <name type="scientific">Candidatus Magnetoglobus multicellularis str. Araruama</name>
    <dbReference type="NCBI Taxonomy" id="890399"/>
    <lineage>
        <taxon>Bacteria</taxon>
        <taxon>Pseudomonadati</taxon>
        <taxon>Thermodesulfobacteriota</taxon>
        <taxon>Desulfobacteria</taxon>
        <taxon>Desulfobacterales</taxon>
        <taxon>Desulfobacteraceae</taxon>
        <taxon>Candidatus Magnetoglobus</taxon>
    </lineage>
</organism>
<feature type="active site" evidence="5">
    <location>
        <position position="111"/>
    </location>
</feature>
<dbReference type="Gene3D" id="3.60.10.10">
    <property type="entry name" value="Endonuclease/exonuclease/phosphatase"/>
    <property type="match status" value="1"/>
</dbReference>
<dbReference type="GO" id="GO:0008081">
    <property type="term" value="F:phosphoric diester hydrolase activity"/>
    <property type="evidence" value="ECO:0007669"/>
    <property type="project" value="TreeGrafter"/>
</dbReference>
<dbReference type="InterPro" id="IPR020847">
    <property type="entry name" value="AP_endonuclease_F1_BS"/>
</dbReference>
<dbReference type="PROSITE" id="PS51435">
    <property type="entry name" value="AP_NUCLEASE_F1_4"/>
    <property type="match status" value="1"/>
</dbReference>
<dbReference type="SUPFAM" id="SSF56219">
    <property type="entry name" value="DNase I-like"/>
    <property type="match status" value="1"/>
</dbReference>
<dbReference type="GO" id="GO:0008311">
    <property type="term" value="F:double-stranded DNA 3'-5' DNA exonuclease activity"/>
    <property type="evidence" value="ECO:0007669"/>
    <property type="project" value="TreeGrafter"/>
</dbReference>
<feature type="active site" description="Proton acceptor" evidence="5">
    <location>
        <position position="247"/>
    </location>
</feature>
<feature type="binding site" evidence="6">
    <location>
        <position position="38"/>
    </location>
    <ligand>
        <name>Mg(2+)</name>
        <dbReference type="ChEBI" id="CHEBI:18420"/>
        <label>1</label>
    </ligand>
</feature>
<dbReference type="Pfam" id="PF03372">
    <property type="entry name" value="Exo_endo_phos"/>
    <property type="match status" value="1"/>
</dbReference>
<feature type="site" description="Transition state stabilizer" evidence="7">
    <location>
        <position position="152"/>
    </location>
</feature>
<evidence type="ECO:0000256" key="7">
    <source>
        <dbReference type="PIRSR" id="PIRSR604808-3"/>
    </source>
</evidence>
<comment type="similarity">
    <text evidence="1">Belongs to the DNA repair enzymes AP/ExoA family.</text>
</comment>
<accession>A0A1V1PAJ6</accession>
<feature type="domain" description="Endonuclease/exonuclease/phosphatase" evidence="8">
    <location>
        <begin position="7"/>
        <end position="247"/>
    </location>
</feature>
<reference evidence="10" key="1">
    <citation type="submission" date="2012-11" db="EMBL/GenBank/DDBJ databases">
        <authorList>
            <person name="Lucero-Rivera Y.E."/>
            <person name="Tovar-Ramirez D."/>
        </authorList>
    </citation>
    <scope>NUCLEOTIDE SEQUENCE [LARGE SCALE GENOMIC DNA]</scope>
    <source>
        <strain evidence="10">Araruama</strain>
    </source>
</reference>
<dbReference type="GO" id="GO:0003906">
    <property type="term" value="F:DNA-(apurinic or apyrimidinic site) endonuclease activity"/>
    <property type="evidence" value="ECO:0007669"/>
    <property type="project" value="TreeGrafter"/>
</dbReference>
<feature type="binding site" evidence="6">
    <location>
        <position position="247"/>
    </location>
    <ligand>
        <name>Mg(2+)</name>
        <dbReference type="ChEBI" id="CHEBI:18420"/>
        <label>1</label>
    </ligand>
</feature>
<dbReference type="PROSITE" id="PS00726">
    <property type="entry name" value="AP_NUCLEASE_F1_1"/>
    <property type="match status" value="1"/>
</dbReference>
<dbReference type="PANTHER" id="PTHR22748">
    <property type="entry name" value="AP ENDONUCLEASE"/>
    <property type="match status" value="1"/>
</dbReference>
<feature type="active site" description="Proton donor/acceptor" evidence="5">
    <location>
        <position position="150"/>
    </location>
</feature>
<dbReference type="FunFam" id="3.60.10.10:FF:000026">
    <property type="entry name" value="Exodeoxyribonuclease III"/>
    <property type="match status" value="1"/>
</dbReference>
<evidence type="ECO:0000256" key="3">
    <source>
        <dbReference type="ARBA" id="ARBA00022801"/>
    </source>
</evidence>
<dbReference type="InterPro" id="IPR005135">
    <property type="entry name" value="Endo/exonuclease/phosphatase"/>
</dbReference>
<dbReference type="Proteomes" id="UP000189670">
    <property type="component" value="Unassembled WGS sequence"/>
</dbReference>
<comment type="caution">
    <text evidence="9">The sequence shown here is derived from an EMBL/GenBank/DDBJ whole genome shotgun (WGS) entry which is preliminary data.</text>
</comment>
<proteinExistence type="inferred from homology"/>
<keyword evidence="2 6" id="KW-0479">Metal-binding</keyword>
<dbReference type="GO" id="GO:0046872">
    <property type="term" value="F:metal ion binding"/>
    <property type="evidence" value="ECO:0007669"/>
    <property type="project" value="UniProtKB-KW"/>
</dbReference>
<evidence type="ECO:0000313" key="10">
    <source>
        <dbReference type="Proteomes" id="UP000189670"/>
    </source>
</evidence>